<dbReference type="Gene3D" id="3.90.960.10">
    <property type="entry name" value="YbaK/aminoacyl-tRNA synthetase-associated domain"/>
    <property type="match status" value="1"/>
</dbReference>
<dbReference type="PANTHER" id="PTHR33525">
    <property type="match status" value="1"/>
</dbReference>
<name>A0A1H9SGZ4_9GAMM</name>
<dbReference type="RefSeq" id="WP_074778872.1">
    <property type="nucleotide sequence ID" value="NZ_FOGN01000002.1"/>
</dbReference>
<dbReference type="AlphaFoldDB" id="A0A1H9SGZ4"/>
<dbReference type="EMBL" id="FOUA01000002">
    <property type="protein sequence ID" value="SFL96077.1"/>
    <property type="molecule type" value="Genomic_DNA"/>
</dbReference>
<evidence type="ECO:0000313" key="5">
    <source>
        <dbReference type="Proteomes" id="UP000186599"/>
    </source>
</evidence>
<feature type="domain" description="HDOD" evidence="2">
    <location>
        <begin position="195"/>
        <end position="395"/>
    </location>
</feature>
<dbReference type="PIRSF" id="PIRSF036888">
    <property type="entry name" value="HDGYPm_UCP036888"/>
    <property type="match status" value="1"/>
</dbReference>
<dbReference type="Pfam" id="PF08668">
    <property type="entry name" value="HDOD"/>
    <property type="match status" value="1"/>
</dbReference>
<dbReference type="Gene3D" id="1.10.3210.10">
    <property type="entry name" value="Hypothetical protein af1432"/>
    <property type="match status" value="1"/>
</dbReference>
<keyword evidence="5" id="KW-1185">Reference proteome</keyword>
<dbReference type="Proteomes" id="UP000186599">
    <property type="component" value="Unassembled WGS sequence"/>
</dbReference>
<evidence type="ECO:0000313" key="6">
    <source>
        <dbReference type="Proteomes" id="UP000186904"/>
    </source>
</evidence>
<accession>A0A1H9SGZ4</accession>
<dbReference type="InterPro" id="IPR014627">
    <property type="entry name" value="UCP036888_HDGYP-like"/>
</dbReference>
<dbReference type="STRING" id="653930.SAMN05216589_1513"/>
<dbReference type="SUPFAM" id="SSF55826">
    <property type="entry name" value="YbaK/ProRS associated domain"/>
    <property type="match status" value="1"/>
</dbReference>
<dbReference type="PANTHER" id="PTHR33525:SF3">
    <property type="entry name" value="RIBONUCLEASE Y"/>
    <property type="match status" value="1"/>
</dbReference>
<evidence type="ECO:0000313" key="3">
    <source>
        <dbReference type="EMBL" id="SER83663.1"/>
    </source>
</evidence>
<dbReference type="Proteomes" id="UP000186904">
    <property type="component" value="Unassembled WGS sequence"/>
</dbReference>
<sequence>MTDHAAMPSGSASLPDLLEKQLQRQQITYRLRPQGAAGPLCQQIRVCLLSDADGMLLTLFPADHLLDLRELTRVTGRELQPVRDQQLQALLQRYQLAQLPGLPVLVDSPCLIEQQLLAHAQVWMPSGLSGWCLELEQSALASLAATATAAAFAVPLSTIECTAEDAEQDRHDINLAVKNFTALRMRQRLEETIEIPPLPNTAQQIMKLRVNPDATVEQLTDVVETDPSLAAQVVSWASSSFYAAPGKIRSVEDAITRVLGFDLVINLAVGLSLGKTFNLPKDAPECSTPYWEQAIYTAAAIEGLARAMPREHRPELGLNYLAGLLHNFGYLLLAYIFPPYFNLICRHVEANPHVPAHLVDQHLLGVNRDQIGSWLMRYWDMPAEISSAIRHQHDPHYAGEHYQYANLVYLSLALLRERELGGGPEMVIPELLLERLELTREQADKAVDKVLDARDALRKLVNEYQLGWNR</sequence>
<evidence type="ECO:0000313" key="4">
    <source>
        <dbReference type="EMBL" id="SFL96077.1"/>
    </source>
</evidence>
<dbReference type="InterPro" id="IPR013976">
    <property type="entry name" value="HDOD"/>
</dbReference>
<keyword evidence="1" id="KW-0175">Coiled coil</keyword>
<evidence type="ECO:0000259" key="2">
    <source>
        <dbReference type="PROSITE" id="PS51833"/>
    </source>
</evidence>
<dbReference type="GO" id="GO:0002161">
    <property type="term" value="F:aminoacyl-tRNA deacylase activity"/>
    <property type="evidence" value="ECO:0007669"/>
    <property type="project" value="InterPro"/>
</dbReference>
<gene>
    <name evidence="4" type="ORF">SAMN04487855_1801</name>
    <name evidence="3" type="ORF">SAMN05216589_1513</name>
</gene>
<protein>
    <submittedName>
        <fullName evidence="3">HD-like signal output (HDOD) domain, no enzymatic activity</fullName>
    </submittedName>
</protein>
<evidence type="ECO:0000256" key="1">
    <source>
        <dbReference type="SAM" id="Coils"/>
    </source>
</evidence>
<dbReference type="InterPro" id="IPR036754">
    <property type="entry name" value="YbaK/aa-tRNA-synt-asso_dom_sf"/>
</dbReference>
<proteinExistence type="predicted"/>
<dbReference type="PROSITE" id="PS51833">
    <property type="entry name" value="HDOD"/>
    <property type="match status" value="1"/>
</dbReference>
<dbReference type="SUPFAM" id="SSF109604">
    <property type="entry name" value="HD-domain/PDEase-like"/>
    <property type="match status" value="1"/>
</dbReference>
<dbReference type="InterPro" id="IPR052340">
    <property type="entry name" value="RNase_Y/CdgJ"/>
</dbReference>
<dbReference type="OrthoDB" id="7001648at2"/>
<dbReference type="EMBL" id="FOGN01000002">
    <property type="protein sequence ID" value="SER83663.1"/>
    <property type="molecule type" value="Genomic_DNA"/>
</dbReference>
<feature type="coiled-coil region" evidence="1">
    <location>
        <begin position="433"/>
        <end position="463"/>
    </location>
</feature>
<reference evidence="5 6" key="1">
    <citation type="submission" date="2016-10" db="EMBL/GenBank/DDBJ databases">
        <authorList>
            <person name="de Groot N.N."/>
        </authorList>
    </citation>
    <scope>NUCLEOTIDE SEQUENCE [LARGE SCALE GENOMIC DNA]</scope>
    <source>
        <strain evidence="4 5">CGMCC 1.9095</strain>
        <strain evidence="3 6">DSM 22558</strain>
    </source>
</reference>
<organism evidence="3 6">
    <name type="scientific">Halopseudomonas bauzanensis</name>
    <dbReference type="NCBI Taxonomy" id="653930"/>
    <lineage>
        <taxon>Bacteria</taxon>
        <taxon>Pseudomonadati</taxon>
        <taxon>Pseudomonadota</taxon>
        <taxon>Gammaproteobacteria</taxon>
        <taxon>Pseudomonadales</taxon>
        <taxon>Pseudomonadaceae</taxon>
        <taxon>Halopseudomonas</taxon>
    </lineage>
</organism>